<dbReference type="RefSeq" id="WP_158336454.1">
    <property type="nucleotide sequence ID" value="NZ_CP033004.1"/>
</dbReference>
<dbReference type="GO" id="GO:0006260">
    <property type="term" value="P:DNA replication"/>
    <property type="evidence" value="ECO:0007669"/>
    <property type="project" value="UniProtKB-KW"/>
</dbReference>
<evidence type="ECO:0000256" key="9">
    <source>
        <dbReference type="ARBA" id="ARBA00049244"/>
    </source>
</evidence>
<dbReference type="InterPro" id="IPR040982">
    <property type="entry name" value="DNA_pol3_finger"/>
</dbReference>
<comment type="catalytic activity">
    <reaction evidence="9">
        <text>DNA(n) + a 2'-deoxyribonucleoside 5'-triphosphate = DNA(n+1) + diphosphate</text>
        <dbReference type="Rhea" id="RHEA:22508"/>
        <dbReference type="Rhea" id="RHEA-COMP:17339"/>
        <dbReference type="Rhea" id="RHEA-COMP:17340"/>
        <dbReference type="ChEBI" id="CHEBI:33019"/>
        <dbReference type="ChEBI" id="CHEBI:61560"/>
        <dbReference type="ChEBI" id="CHEBI:173112"/>
        <dbReference type="EC" id="2.7.7.7"/>
    </reaction>
</comment>
<protein>
    <recommendedName>
        <fullName evidence="3">DNA polymerase III subunit alpha</fullName>
        <ecNumber evidence="2">2.7.7.7</ecNumber>
    </recommendedName>
</protein>
<evidence type="ECO:0000256" key="8">
    <source>
        <dbReference type="ARBA" id="ARBA00022932"/>
    </source>
</evidence>
<dbReference type="SUPFAM" id="SSF89550">
    <property type="entry name" value="PHP domain-like"/>
    <property type="match status" value="1"/>
</dbReference>
<dbReference type="InterPro" id="IPR004805">
    <property type="entry name" value="DnaE2/DnaE/PolC"/>
</dbReference>
<keyword evidence="6 11" id="KW-0548">Nucleotidyltransferase</keyword>
<dbReference type="SMART" id="SM00481">
    <property type="entry name" value="POLIIIAc"/>
    <property type="match status" value="1"/>
</dbReference>
<dbReference type="InterPro" id="IPR041931">
    <property type="entry name" value="DNA_pol3_alpha_thumb_dom"/>
</dbReference>
<dbReference type="InterPro" id="IPR004013">
    <property type="entry name" value="PHP_dom"/>
</dbReference>
<dbReference type="GO" id="GO:0008408">
    <property type="term" value="F:3'-5' exonuclease activity"/>
    <property type="evidence" value="ECO:0007669"/>
    <property type="project" value="InterPro"/>
</dbReference>
<dbReference type="PANTHER" id="PTHR32294">
    <property type="entry name" value="DNA POLYMERASE III SUBUNIT ALPHA"/>
    <property type="match status" value="1"/>
</dbReference>
<reference evidence="11 12" key="1">
    <citation type="submission" date="2018-10" db="EMBL/GenBank/DDBJ databases">
        <title>Comparative functional genomics of the obligate endosymbiont Buchnera aphidicola.</title>
        <authorList>
            <person name="Chong R.A."/>
        </authorList>
    </citation>
    <scope>NUCLEOTIDE SEQUENCE [LARGE SCALE GENOMIC DNA]</scope>
    <source>
        <strain evidence="11 12">Mrh</strain>
    </source>
</reference>
<keyword evidence="5 11" id="KW-0808">Transferase</keyword>
<dbReference type="Pfam" id="PF14579">
    <property type="entry name" value="HHH_6"/>
    <property type="match status" value="1"/>
</dbReference>
<dbReference type="EC" id="2.7.7.7" evidence="2"/>
<dbReference type="NCBIfam" id="NF004226">
    <property type="entry name" value="PRK05673.1"/>
    <property type="match status" value="1"/>
</dbReference>
<proteinExistence type="predicted"/>
<dbReference type="InterPro" id="IPR011708">
    <property type="entry name" value="DNA_pol3_alpha_NTPase_dom"/>
</dbReference>
<dbReference type="CDD" id="cd04485">
    <property type="entry name" value="DnaE_OBF"/>
    <property type="match status" value="1"/>
</dbReference>
<dbReference type="Gene3D" id="1.10.150.870">
    <property type="match status" value="1"/>
</dbReference>
<evidence type="ECO:0000256" key="4">
    <source>
        <dbReference type="ARBA" id="ARBA00022490"/>
    </source>
</evidence>
<dbReference type="PANTHER" id="PTHR32294:SF0">
    <property type="entry name" value="DNA POLYMERASE III SUBUNIT ALPHA"/>
    <property type="match status" value="1"/>
</dbReference>
<dbReference type="EMBL" id="CP033004">
    <property type="protein sequence ID" value="QCI23253.1"/>
    <property type="molecule type" value="Genomic_DNA"/>
</dbReference>
<dbReference type="GO" id="GO:0003887">
    <property type="term" value="F:DNA-directed DNA polymerase activity"/>
    <property type="evidence" value="ECO:0007669"/>
    <property type="project" value="UniProtKB-KW"/>
</dbReference>
<evidence type="ECO:0000256" key="7">
    <source>
        <dbReference type="ARBA" id="ARBA00022705"/>
    </source>
</evidence>
<dbReference type="FunFam" id="1.10.10.1600:FF:000001">
    <property type="entry name" value="DNA polymerase III subunit alpha"/>
    <property type="match status" value="1"/>
</dbReference>
<accession>A0A4D6Y3S4</accession>
<dbReference type="AlphaFoldDB" id="A0A4D6Y3S4"/>
<evidence type="ECO:0000313" key="12">
    <source>
        <dbReference type="Proteomes" id="UP000298566"/>
    </source>
</evidence>
<dbReference type="InterPro" id="IPR049821">
    <property type="entry name" value="PolIIIA_DnaE1_PHP"/>
</dbReference>
<dbReference type="Pfam" id="PF17657">
    <property type="entry name" value="DNA_pol3_finger"/>
    <property type="match status" value="1"/>
</dbReference>
<dbReference type="Proteomes" id="UP000298566">
    <property type="component" value="Chromosome"/>
</dbReference>
<feature type="domain" description="Polymerase/histidinol phosphatase N-terminal" evidence="10">
    <location>
        <begin position="7"/>
        <end position="74"/>
    </location>
</feature>
<evidence type="ECO:0000259" key="10">
    <source>
        <dbReference type="SMART" id="SM00481"/>
    </source>
</evidence>
<dbReference type="InterPro" id="IPR029460">
    <property type="entry name" value="DNAPol_HHH"/>
</dbReference>
<dbReference type="Gene3D" id="1.10.10.1600">
    <property type="entry name" value="Bacterial DNA polymerase III alpha subunit, thumb domain"/>
    <property type="match status" value="1"/>
</dbReference>
<evidence type="ECO:0000256" key="1">
    <source>
        <dbReference type="ARBA" id="ARBA00004496"/>
    </source>
</evidence>
<evidence type="ECO:0000313" key="11">
    <source>
        <dbReference type="EMBL" id="QCI23253.1"/>
    </source>
</evidence>
<name>A0A4D6Y3S4_BUCMH</name>
<dbReference type="GO" id="GO:0005737">
    <property type="term" value="C:cytoplasm"/>
    <property type="evidence" value="ECO:0007669"/>
    <property type="project" value="UniProtKB-SubCell"/>
</dbReference>
<dbReference type="Pfam" id="PF02811">
    <property type="entry name" value="PHP"/>
    <property type="match status" value="1"/>
</dbReference>
<dbReference type="OrthoDB" id="9803237at2"/>
<evidence type="ECO:0000256" key="6">
    <source>
        <dbReference type="ARBA" id="ARBA00022695"/>
    </source>
</evidence>
<evidence type="ECO:0000256" key="5">
    <source>
        <dbReference type="ARBA" id="ARBA00022679"/>
    </source>
</evidence>
<sequence>MVDPKFVHLRVHSDFSMIDGLSKPEILVDRVAELGMPAMAITDFGNLHGVIKFYKAAFLKGIKPIIGVDVNVISDDIASNELIKITLLASTNIGYKGLIVLLSRAYQSGYSNKIGIVIKKTWLIEHCKDIILLSGGCYGDIGINILRNNNLALYRSLSFYEKYFKNFFYFEIIRTGKLHEEEYIDKVKCLSYREGIPLVATNEVCFLNESNFLIHKIRVFINKGYTINNDKVGHNYTSQQFLKDEAQMCKLFSDIPEALINSVEIAKRCNVILKFGEYFLPKFPIEENNINDYLVTKAREGLFKRLMYLYPDKKIRDINQERYISRLLSELNIINKMGFPGYFLIVMEFINWSKRKAIPVGPGRGSGAGSLVSYALNITEIDPLSFDLIFERFLNLERVSMPDLDIDFCMDSRDKVIEHVSMTYGKESVAQIITFGTLTAKAVIRDVGRVLGFPYGFLNRISKLVPLDPGITLKKVLSHRSELLNLYSSNEEVKELIDIAMKLEGVTRNVGKHAGGLVISPSKITDFSPLYYDEDGINAITQFDKVDVESIGLVKFDFLGLKTLTMIHNAIKIINYKLVNDKKTPININNISLKDKNCFNFLKLSHTIGIFQLESYGMKNLIIRLKPDCFEDLVALVALFRPGPLKSGMVDNFINRKHGKEKIFYPDEKWQHVSLIPILESTYGVVLYQEQVMKIAQVLAGYSLGNADILRRAMEKKNPLEMKKQRVIFKLGAMKNRISSSIAMNIFSLLENFAGYAFNKSHSVAYALISYQTLWLKLYYPSEFMSSAMNADIDNTKKLVVLIYECKRMKLNIIPPDINKSDYYFKVDNFGNIIYGLGAIKGIGKNIVTSIINVRNSYGFFLELFDLCIHINSQKLTKRVLEKLIKSGSCDCFGLERSVLMNNFSNIIKSANQYVKSMKLKKVELFGSLMSDLKAIRQNDSLVNVNFPNQLKLDWEKDCLGVYLTGHPVDQYISVIKKYKNCVRVKDIDCLNDKKEVVVLGMVSSLKYKITQKNNKIALFSLEDHFSKLDVIVFNTILNRLLFDLVNDLVVVISGNIKINKVIKKHVLLVNKIVKL</sequence>
<organism evidence="11 12">
    <name type="scientific">Buchnera aphidicola subsp. Melaphis rhois</name>
    <dbReference type="NCBI Taxonomy" id="118103"/>
    <lineage>
        <taxon>Bacteria</taxon>
        <taxon>Pseudomonadati</taxon>
        <taxon>Pseudomonadota</taxon>
        <taxon>Gammaproteobacteria</taxon>
        <taxon>Enterobacterales</taxon>
        <taxon>Erwiniaceae</taxon>
        <taxon>Buchnera</taxon>
    </lineage>
</organism>
<keyword evidence="4" id="KW-0963">Cytoplasm</keyword>
<dbReference type="InterPro" id="IPR016195">
    <property type="entry name" value="Pol/histidinol_Pase-like"/>
</dbReference>
<keyword evidence="8" id="KW-0239">DNA-directed DNA polymerase</keyword>
<gene>
    <name evidence="11" type="ORF">D9V73_01125</name>
</gene>
<dbReference type="InterPro" id="IPR003141">
    <property type="entry name" value="Pol/His_phosphatase_N"/>
</dbReference>
<dbReference type="NCBIfam" id="TIGR00594">
    <property type="entry name" value="polc"/>
    <property type="match status" value="1"/>
</dbReference>
<comment type="subcellular location">
    <subcellularLocation>
        <location evidence="1">Cytoplasm</location>
    </subcellularLocation>
</comment>
<evidence type="ECO:0000256" key="3">
    <source>
        <dbReference type="ARBA" id="ARBA00019114"/>
    </source>
</evidence>
<dbReference type="Gene3D" id="3.20.20.140">
    <property type="entry name" value="Metal-dependent hydrolases"/>
    <property type="match status" value="1"/>
</dbReference>
<dbReference type="Pfam" id="PF07733">
    <property type="entry name" value="DNA_pol3_alpha"/>
    <property type="match status" value="1"/>
</dbReference>
<keyword evidence="7" id="KW-0235">DNA replication</keyword>
<evidence type="ECO:0000256" key="2">
    <source>
        <dbReference type="ARBA" id="ARBA00012417"/>
    </source>
</evidence>
<dbReference type="CDD" id="cd07433">
    <property type="entry name" value="PHP_PolIIIA_DnaE1"/>
    <property type="match status" value="1"/>
</dbReference>